<comment type="caution">
    <text evidence="1">The sequence shown here is derived from an EMBL/GenBank/DDBJ whole genome shotgun (WGS) entry which is preliminary data.</text>
</comment>
<dbReference type="GO" id="GO:0003824">
    <property type="term" value="F:catalytic activity"/>
    <property type="evidence" value="ECO:0007669"/>
    <property type="project" value="UniProtKB-ARBA"/>
</dbReference>
<dbReference type="RefSeq" id="WP_135244814.1">
    <property type="nucleotide sequence ID" value="NZ_SIHO01000001.1"/>
</dbReference>
<reference evidence="1 2" key="1">
    <citation type="submission" date="2019-02" db="EMBL/GenBank/DDBJ databases">
        <title>Polymorphobacter sp. isolated from the lake at the Tibet of China.</title>
        <authorList>
            <person name="Li A."/>
        </authorList>
    </citation>
    <scope>NUCLEOTIDE SEQUENCE [LARGE SCALE GENOMIC DNA]</scope>
    <source>
        <strain evidence="1 2">DJ1R-1</strain>
    </source>
</reference>
<dbReference type="InterPro" id="IPR029045">
    <property type="entry name" value="ClpP/crotonase-like_dom_sf"/>
</dbReference>
<accession>A0A4Y9ERV9</accession>
<organism evidence="1 2">
    <name type="scientific">Glacieibacterium arshaanense</name>
    <dbReference type="NCBI Taxonomy" id="2511025"/>
    <lineage>
        <taxon>Bacteria</taxon>
        <taxon>Pseudomonadati</taxon>
        <taxon>Pseudomonadota</taxon>
        <taxon>Alphaproteobacteria</taxon>
        <taxon>Sphingomonadales</taxon>
        <taxon>Sphingosinicellaceae</taxon>
        <taxon>Glacieibacterium</taxon>
    </lineage>
</organism>
<dbReference type="NCBIfam" id="NF006140">
    <property type="entry name" value="PRK08290.1"/>
    <property type="match status" value="1"/>
</dbReference>
<dbReference type="PANTHER" id="PTHR11941:SF124">
    <property type="entry name" value="ENOYL-COA HYDRATASE ECHA13-RELATED"/>
    <property type="match status" value="1"/>
</dbReference>
<proteinExistence type="predicted"/>
<dbReference type="Proteomes" id="UP000297737">
    <property type="component" value="Unassembled WGS sequence"/>
</dbReference>
<dbReference type="AlphaFoldDB" id="A0A4Y9ERV9"/>
<keyword evidence="2" id="KW-1185">Reference proteome</keyword>
<dbReference type="EMBL" id="SIHO01000001">
    <property type="protein sequence ID" value="TFU06090.1"/>
    <property type="molecule type" value="Genomic_DNA"/>
</dbReference>
<gene>
    <name evidence="1" type="ORF">EUV02_03490</name>
</gene>
<evidence type="ECO:0000313" key="1">
    <source>
        <dbReference type="EMBL" id="TFU06090.1"/>
    </source>
</evidence>
<dbReference type="Pfam" id="PF00378">
    <property type="entry name" value="ECH_1"/>
    <property type="match status" value="2"/>
</dbReference>
<dbReference type="Gene3D" id="3.90.226.10">
    <property type="entry name" value="2-enoyl-CoA Hydratase, Chain A, domain 1"/>
    <property type="match status" value="1"/>
</dbReference>
<protein>
    <submittedName>
        <fullName evidence="1">Enoyl-CoA hydratase</fullName>
    </submittedName>
</protein>
<dbReference type="OrthoDB" id="9795613at2"/>
<dbReference type="CDD" id="cd06558">
    <property type="entry name" value="crotonase-like"/>
    <property type="match status" value="1"/>
</dbReference>
<dbReference type="PANTHER" id="PTHR11941">
    <property type="entry name" value="ENOYL-COA HYDRATASE-RELATED"/>
    <property type="match status" value="1"/>
</dbReference>
<name>A0A4Y9ERV9_9SPHN</name>
<sequence length="288" mass="31288">MAEAPTFEEIRYDKPAPGVARVTLARPDRHNAQGPKMLYEINDALDLAMYDDEVRVVIVAADGKNFSSGHDLADTSNIGASRPPIFGHGGFDHPGPQGWMVKEQEIYLGLCWRWRNLGKPIIAQVQGKAIAGGLMLIWPFDLIVASEDAEFSDPVVAFGMPGVEYFVHAFELGARRAKELLFTGEPIGAAEAKALGMVNRVVPRDELESHTLALAAKIATRPMIGLKMAKMSVNQSIDAQGLWTALQSAFNLHQFGHANNRVIHGGLVDPAGLEVVRNDARAGMSRKA</sequence>
<dbReference type="InterPro" id="IPR001753">
    <property type="entry name" value="Enoyl-CoA_hydra/iso"/>
</dbReference>
<dbReference type="SUPFAM" id="SSF52096">
    <property type="entry name" value="ClpP/crotonase"/>
    <property type="match status" value="1"/>
</dbReference>
<dbReference type="GO" id="GO:0006635">
    <property type="term" value="P:fatty acid beta-oxidation"/>
    <property type="evidence" value="ECO:0007669"/>
    <property type="project" value="TreeGrafter"/>
</dbReference>
<evidence type="ECO:0000313" key="2">
    <source>
        <dbReference type="Proteomes" id="UP000297737"/>
    </source>
</evidence>